<dbReference type="EMBL" id="CP041239">
    <property type="protein sequence ID" value="QLL64133.1"/>
    <property type="molecule type" value="Genomic_DNA"/>
</dbReference>
<gene>
    <name evidence="1" type="ORF">FKV68_22070</name>
</gene>
<accession>A0A859QEB1</accession>
<dbReference type="InterPro" id="IPR008621">
    <property type="entry name" value="Cbb3-typ_cyt_oxidase_comp"/>
</dbReference>
<dbReference type="Pfam" id="PF05545">
    <property type="entry name" value="FixQ"/>
    <property type="match status" value="1"/>
</dbReference>
<dbReference type="Proteomes" id="UP000510721">
    <property type="component" value="Plasmid pEmeITTGR7a"/>
</dbReference>
<name>A0A859QEB1_9HYPH</name>
<organism evidence="1 2">
    <name type="scientific">Sinorhizobium mexicanum</name>
    <dbReference type="NCBI Taxonomy" id="375549"/>
    <lineage>
        <taxon>Bacteria</taxon>
        <taxon>Pseudomonadati</taxon>
        <taxon>Pseudomonadota</taxon>
        <taxon>Alphaproteobacteria</taxon>
        <taxon>Hyphomicrobiales</taxon>
        <taxon>Rhizobiaceae</taxon>
        <taxon>Sinorhizobium/Ensifer group</taxon>
        <taxon>Sinorhizobium</taxon>
    </lineage>
</organism>
<dbReference type="KEGG" id="emx:FKV68_22070"/>
<dbReference type="AlphaFoldDB" id="A0A859QEB1"/>
<dbReference type="RefSeq" id="WP_180941683.1">
    <property type="nucleotide sequence ID" value="NZ_CP041239.1"/>
</dbReference>
<keyword evidence="1" id="KW-0614">Plasmid</keyword>
<evidence type="ECO:0000313" key="2">
    <source>
        <dbReference type="Proteomes" id="UP000510721"/>
    </source>
</evidence>
<reference evidence="1 2" key="1">
    <citation type="submission" date="2019-06" db="EMBL/GenBank/DDBJ databases">
        <title>Complete genome sequence of Ensifer mexicanus ITTG R7 isolated from nodules of Acacia angustissima (Mill.) Kuntze.</title>
        <authorList>
            <person name="Rincon-Rosales R."/>
            <person name="Rogel M.A."/>
            <person name="Guerrero G."/>
            <person name="Rincon-Molina C.I."/>
            <person name="Lopez-Lopez A."/>
            <person name="Martinez-Romero E."/>
        </authorList>
    </citation>
    <scope>NUCLEOTIDE SEQUENCE [LARGE SCALE GENOMIC DNA]</scope>
    <source>
        <strain evidence="1 2">ITTG R7</strain>
        <plasmid evidence="2">pemeittgr7a</plasmid>
    </source>
</reference>
<dbReference type="CDD" id="cd01324">
    <property type="entry name" value="cbb3_Oxidase_CcoQ"/>
    <property type="match status" value="1"/>
</dbReference>
<geneLocation type="plasmid" evidence="2">
    <name>pemeittgr7a</name>
</geneLocation>
<proteinExistence type="predicted"/>
<evidence type="ECO:0000313" key="1">
    <source>
        <dbReference type="EMBL" id="QLL64133.1"/>
    </source>
</evidence>
<sequence>MEVDHNTLVAFAKSWGLFYLITFGIVVLVYVFWPKNRKKFDDAEKSILDDKDDKPWQQ</sequence>
<protein>
    <submittedName>
        <fullName evidence="1">Cbb3-type cytochrome c oxidase subunit 3</fullName>
    </submittedName>
</protein>
<keyword evidence="2" id="KW-1185">Reference proteome</keyword>